<evidence type="ECO:0000313" key="5">
    <source>
        <dbReference type="Ensembl" id="ENSGMOP00000029256.1"/>
    </source>
</evidence>
<feature type="domain" description="BRCT" evidence="4">
    <location>
        <begin position="23"/>
        <end position="101"/>
    </location>
</feature>
<keyword evidence="2" id="KW-0779">Telomere</keyword>
<comment type="subcellular location">
    <subcellularLocation>
        <location evidence="2">Nucleus</location>
    </subcellularLocation>
    <subcellularLocation>
        <location evidence="2">Chromosome</location>
        <location evidence="2">Telomere</location>
    </subcellularLocation>
</comment>
<comment type="subunit">
    <text evidence="2">Homodimer.</text>
</comment>
<dbReference type="SUPFAM" id="SSF52113">
    <property type="entry name" value="BRCT domain"/>
    <property type="match status" value="1"/>
</dbReference>
<dbReference type="InterPro" id="IPR039595">
    <property type="entry name" value="TE2IP/Rap1"/>
</dbReference>
<feature type="region of interest" description="Disordered" evidence="3">
    <location>
        <begin position="103"/>
        <end position="143"/>
    </location>
</feature>
<name>A0A8C5AC02_GADMO</name>
<dbReference type="OMA" id="LEDYRMK"/>
<organism evidence="5 6">
    <name type="scientific">Gadus morhua</name>
    <name type="common">Atlantic cod</name>
    <dbReference type="NCBI Taxonomy" id="8049"/>
    <lineage>
        <taxon>Eukaryota</taxon>
        <taxon>Metazoa</taxon>
        <taxon>Chordata</taxon>
        <taxon>Craniata</taxon>
        <taxon>Vertebrata</taxon>
        <taxon>Euteleostomi</taxon>
        <taxon>Actinopterygii</taxon>
        <taxon>Neopterygii</taxon>
        <taxon>Teleostei</taxon>
        <taxon>Neoteleostei</taxon>
        <taxon>Acanthomorphata</taxon>
        <taxon>Zeiogadaria</taxon>
        <taxon>Gadariae</taxon>
        <taxon>Gadiformes</taxon>
        <taxon>Gadoidei</taxon>
        <taxon>Gadidae</taxon>
        <taxon>Gadus</taxon>
    </lineage>
</organism>
<comment type="similarity">
    <text evidence="2">Belongs to the RAP1 family.</text>
</comment>
<protein>
    <recommendedName>
        <fullName evidence="2">Telomeric repeat-binding factor 2-interacting protein 1</fullName>
        <shortName evidence="2">TERF2-interacting telomeric protein 1</shortName>
    </recommendedName>
    <alternativeName>
        <fullName evidence="2">Repressor/activator protein 1 homolog</fullName>
    </alternativeName>
</protein>
<dbReference type="Ensembl" id="ENSGMOT00000068757.1">
    <property type="protein sequence ID" value="ENSGMOP00000029256.1"/>
    <property type="gene ID" value="ENSGMOG00000035002.1"/>
</dbReference>
<dbReference type="GO" id="GO:0070187">
    <property type="term" value="C:shelterin complex"/>
    <property type="evidence" value="ECO:0007669"/>
    <property type="project" value="TreeGrafter"/>
</dbReference>
<dbReference type="Proteomes" id="UP000694546">
    <property type="component" value="Chromosome 13"/>
</dbReference>
<proteinExistence type="inferred from homology"/>
<dbReference type="Pfam" id="PF16589">
    <property type="entry name" value="BRCT_2"/>
    <property type="match status" value="1"/>
</dbReference>
<dbReference type="PANTHER" id="PTHR16466:SF6">
    <property type="entry name" value="TELOMERIC REPEAT-BINDING FACTOR 2-INTERACTING PROTEIN 1"/>
    <property type="match status" value="1"/>
</dbReference>
<dbReference type="InterPro" id="IPR036420">
    <property type="entry name" value="BRCT_dom_sf"/>
</dbReference>
<keyword evidence="1 2" id="KW-0539">Nucleus</keyword>
<sequence>MKLTTMQSKRENQGKSQVISPVLFMTVDGEPMRFFLCPGPAKVELLPSIKAGGGMVCKAQEPGAVLLVDPNEMGDIPQYVSAQYIRDCIKKNEQLELEDYRMKPDAADVQSTKKRAAAAKQKTGMGGSPPEKLMSSYSNDLFS</sequence>
<keyword evidence="2" id="KW-0158">Chromosome</keyword>
<accession>A0A8C5AC02</accession>
<comment type="function">
    <text evidence="2">Acts both as a regulator of telomere function and as a transcription regulator. Involved in the regulation of telomere length and protection as a component of the shelterin complex (telosome). Does not bind DNA directly: recruited to telomeric double-stranded 5'-TTAGGG-3' repeats via its interaction with terf2. Independently of its function in telomeres, also acts as a transcription regulator: recruited to extratelomeric 5'-TTAGGG-3' sites via its association with terf2 or other factors, and regulates gene expression.</text>
</comment>
<dbReference type="PANTHER" id="PTHR16466">
    <property type="entry name" value="TELOMERE REPEAT-BINDING FACTOR 2-INTERACTING PROTEIN 1"/>
    <property type="match status" value="1"/>
</dbReference>
<keyword evidence="6" id="KW-1185">Reference proteome</keyword>
<reference evidence="5" key="1">
    <citation type="submission" date="2025-08" db="UniProtKB">
        <authorList>
            <consortium name="Ensembl"/>
        </authorList>
    </citation>
    <scope>IDENTIFICATION</scope>
</reference>
<keyword evidence="2" id="KW-0010">Activator</keyword>
<dbReference type="GO" id="GO:0031848">
    <property type="term" value="P:protection from non-homologous end joining at telomere"/>
    <property type="evidence" value="ECO:0007669"/>
    <property type="project" value="TreeGrafter"/>
</dbReference>
<evidence type="ECO:0000256" key="2">
    <source>
        <dbReference type="RuleBase" id="RU367107"/>
    </source>
</evidence>
<dbReference type="AlphaFoldDB" id="A0A8C5AC02"/>
<keyword evidence="2" id="KW-0805">Transcription regulation</keyword>
<dbReference type="GO" id="GO:0042162">
    <property type="term" value="F:telomeric DNA binding"/>
    <property type="evidence" value="ECO:0007669"/>
    <property type="project" value="TreeGrafter"/>
</dbReference>
<dbReference type="GO" id="GO:0010833">
    <property type="term" value="P:telomere maintenance via telomere lengthening"/>
    <property type="evidence" value="ECO:0007669"/>
    <property type="project" value="UniProtKB-UniRule"/>
</dbReference>
<evidence type="ECO:0000313" key="6">
    <source>
        <dbReference type="Proteomes" id="UP000694546"/>
    </source>
</evidence>
<evidence type="ECO:0000256" key="1">
    <source>
        <dbReference type="ARBA" id="ARBA00023242"/>
    </source>
</evidence>
<keyword evidence="2" id="KW-0804">Transcription</keyword>
<evidence type="ECO:0000259" key="4">
    <source>
        <dbReference type="Pfam" id="PF16589"/>
    </source>
</evidence>
<dbReference type="GeneTree" id="ENSGT00390000005351"/>
<reference evidence="5" key="2">
    <citation type="submission" date="2025-09" db="UniProtKB">
        <authorList>
            <consortium name="Ensembl"/>
        </authorList>
    </citation>
    <scope>IDENTIFICATION</scope>
</reference>
<dbReference type="InterPro" id="IPR001357">
    <property type="entry name" value="BRCT_dom"/>
</dbReference>
<dbReference type="GO" id="GO:0006355">
    <property type="term" value="P:regulation of DNA-templated transcription"/>
    <property type="evidence" value="ECO:0007669"/>
    <property type="project" value="UniProtKB-UniRule"/>
</dbReference>
<evidence type="ECO:0000256" key="3">
    <source>
        <dbReference type="SAM" id="MobiDB-lite"/>
    </source>
</evidence>